<feature type="region of interest" description="Disordered" evidence="1">
    <location>
        <begin position="61"/>
        <end position="84"/>
    </location>
</feature>
<proteinExistence type="predicted"/>
<name>A0A9P1DTQ2_9DINO</name>
<feature type="region of interest" description="Disordered" evidence="1">
    <location>
        <begin position="1015"/>
        <end position="1069"/>
    </location>
</feature>
<feature type="compositionally biased region" description="Polar residues" evidence="1">
    <location>
        <begin position="691"/>
        <end position="703"/>
    </location>
</feature>
<reference evidence="3 4" key="2">
    <citation type="submission" date="2024-05" db="EMBL/GenBank/DDBJ databases">
        <authorList>
            <person name="Chen Y."/>
            <person name="Shah S."/>
            <person name="Dougan E. K."/>
            <person name="Thang M."/>
            <person name="Chan C."/>
        </authorList>
    </citation>
    <scope>NUCLEOTIDE SEQUENCE [LARGE SCALE GENOMIC DNA]</scope>
</reference>
<feature type="region of interest" description="Disordered" evidence="1">
    <location>
        <begin position="716"/>
        <end position="807"/>
    </location>
</feature>
<evidence type="ECO:0000313" key="3">
    <source>
        <dbReference type="EMBL" id="CAL4803834.1"/>
    </source>
</evidence>
<feature type="region of interest" description="Disordered" evidence="1">
    <location>
        <begin position="187"/>
        <end position="251"/>
    </location>
</feature>
<keyword evidence="4" id="KW-1185">Reference proteome</keyword>
<comment type="caution">
    <text evidence="2">The sequence shown here is derived from an EMBL/GenBank/DDBJ whole genome shotgun (WGS) entry which is preliminary data.</text>
</comment>
<dbReference type="EMBL" id="CAMXCT030006589">
    <property type="protein sequence ID" value="CAL4803834.1"/>
    <property type="molecule type" value="Genomic_DNA"/>
</dbReference>
<feature type="compositionally biased region" description="Basic and acidic residues" evidence="1">
    <location>
        <begin position="1047"/>
        <end position="1062"/>
    </location>
</feature>
<evidence type="ECO:0000313" key="4">
    <source>
        <dbReference type="Proteomes" id="UP001152797"/>
    </source>
</evidence>
<sequence length="1069" mass="110168">MPPGRLAVKHVSEDSFGAEHGVSEGDVLLRVGKDELVSLDDLSADGFKGFLKDRPLRLEFQSSATSDQTGTSQLEPKLELPEHEQKALASEDAIKNEPQGRVFEIVADDSVGKLGISFNGMPPGRLAVKHVSEDSFGAEHGVSEGDVLLRVGKDELVSLDDLSADGFKGFLKDRPLRLEFQSSNAGDISTEAKGQSKVVPTEATTPPAEASLMAEAAGKDTATTPEDMQSFAATKAGAEHTDATGQSEVVPTEATTPLAEASLMAEAAGKDTATTPEDMQSSAATKAGAEHTDATGQSEVVPTEPTSPAEASLMAEAARKDAETTPEDMQSSAATKAGAEHTDAISQSEVVPTEATTPPAEASLMAEAAGKDTGTTPEDVQGSAATQAGAEHTYAAGQSEVVPTEATTPPAEASLMAEAAGKDTATTPEDMQSFAATKAGAQHTDATGQSEVVPTEPEASLMAEAAGKDTGTKAEDVQSSAATKAGTEHTDATGQSEVVPTEATTPPAEASLMAEAAGKDTATTPEDMQSFAATKATDATGQSEVVPTEATTPPAEASLMAEAAGKDTGTTPEDVQSFAATKAGAEHTDATGQSEVVPTEATTPPAEATLMAEAAGKDTGTTPEDVQSFVATNAGAEHTDATGQSEVVPTEPTSPAEATLMAEAARKDTETTPEDMQSSAATKAGIEHTDATGQSEVVPTEATTPPAEASLMAEAAGKDTATTPEDMQSSAATKAGAEHTDAAGQSEVVPTEATTPPAEASLMAEAAGKDTGTTPEDVQSSAATKAGAEHTDAAGQSEVVPTEATTRPAEASLMAEAAGKDTGTTPEDVQSFVATNAGAEHTDATGQSEVVPTEPTPPAEDNFLGYPLGQGLVEDAERTIKKLRKQLEEAQQVAAEASAALKMSQASSATSTNSSQLHAQLAEALSDRERLNDELGTEQRLRKRAVDELEKKNAVPLPAVYGQVKQLQRELNMSELALRGLQRRNVEKETPAPSAESRLLRTEYKAEIAAAKRYRAAARQPPAPPEPTSLQRAEAAAARGMRRMKSAGRDGRSEMKEVKNERVTSLPRS</sequence>
<feature type="compositionally biased region" description="Polar residues" evidence="1">
    <location>
        <begin position="294"/>
        <end position="306"/>
    </location>
</feature>
<accession>A0A9P1DTQ2</accession>
<evidence type="ECO:0000313" key="2">
    <source>
        <dbReference type="EMBL" id="CAI4016522.1"/>
    </source>
</evidence>
<feature type="compositionally biased region" description="Polar residues" evidence="1">
    <location>
        <begin position="272"/>
        <end position="284"/>
    </location>
</feature>
<feature type="region of interest" description="Disordered" evidence="1">
    <location>
        <begin position="836"/>
        <end position="867"/>
    </location>
</feature>
<feature type="compositionally biased region" description="Polar residues" evidence="1">
    <location>
        <begin position="641"/>
        <end position="653"/>
    </location>
</feature>
<feature type="compositionally biased region" description="Polar residues" evidence="1">
    <location>
        <begin position="492"/>
        <end position="504"/>
    </location>
</feature>
<dbReference type="OrthoDB" id="437012at2759"/>
<dbReference type="EMBL" id="CAMXCT010006589">
    <property type="protein sequence ID" value="CAI4016522.1"/>
    <property type="molecule type" value="Genomic_DNA"/>
</dbReference>
<protein>
    <submittedName>
        <fullName evidence="3">Zonadhesin</fullName>
    </submittedName>
</protein>
<reference evidence="2" key="1">
    <citation type="submission" date="2022-10" db="EMBL/GenBank/DDBJ databases">
        <authorList>
            <person name="Chen Y."/>
            <person name="Dougan E. K."/>
            <person name="Chan C."/>
            <person name="Rhodes N."/>
            <person name="Thang M."/>
        </authorList>
    </citation>
    <scope>NUCLEOTIDE SEQUENCE</scope>
</reference>
<feature type="compositionally biased region" description="Low complexity" evidence="1">
    <location>
        <begin position="896"/>
        <end position="916"/>
    </location>
</feature>
<feature type="compositionally biased region" description="Low complexity" evidence="1">
    <location>
        <begin position="598"/>
        <end position="608"/>
    </location>
</feature>
<feature type="compositionally biased region" description="Polar residues" evidence="1">
    <location>
        <begin position="61"/>
        <end position="74"/>
    </location>
</feature>
<feature type="compositionally biased region" description="Basic and acidic residues" evidence="1">
    <location>
        <begin position="925"/>
        <end position="937"/>
    </location>
</feature>
<feature type="non-terminal residue" evidence="2">
    <location>
        <position position="1"/>
    </location>
</feature>
<dbReference type="EMBL" id="CAMXCT020006589">
    <property type="protein sequence ID" value="CAL1169897.1"/>
    <property type="molecule type" value="Genomic_DNA"/>
</dbReference>
<feature type="compositionally biased region" description="Polar residues" evidence="1">
    <location>
        <begin position="720"/>
        <end position="732"/>
    </location>
</feature>
<gene>
    <name evidence="2" type="ORF">C1SCF055_LOCUS41252</name>
</gene>
<feature type="compositionally biased region" description="Polar residues" evidence="1">
    <location>
        <begin position="373"/>
        <end position="386"/>
    </location>
</feature>
<feature type="compositionally biased region" description="Polar residues" evidence="1">
    <location>
        <begin position="344"/>
        <end position="356"/>
    </location>
</feature>
<feature type="region of interest" description="Disordered" evidence="1">
    <location>
        <begin position="265"/>
        <end position="608"/>
    </location>
</feature>
<feature type="compositionally biased region" description="Polar residues" evidence="1">
    <location>
        <begin position="537"/>
        <end position="551"/>
    </location>
</feature>
<organism evidence="2">
    <name type="scientific">Cladocopium goreaui</name>
    <dbReference type="NCBI Taxonomy" id="2562237"/>
    <lineage>
        <taxon>Eukaryota</taxon>
        <taxon>Sar</taxon>
        <taxon>Alveolata</taxon>
        <taxon>Dinophyceae</taxon>
        <taxon>Suessiales</taxon>
        <taxon>Symbiodiniaceae</taxon>
        <taxon>Cladocopium</taxon>
    </lineage>
</organism>
<feature type="region of interest" description="Disordered" evidence="1">
    <location>
        <begin position="633"/>
        <end position="704"/>
    </location>
</feature>
<feature type="compositionally biased region" description="Basic and acidic residues" evidence="1">
    <location>
        <begin position="466"/>
        <end position="476"/>
    </location>
</feature>
<dbReference type="AlphaFoldDB" id="A0A9P1DTQ2"/>
<feature type="compositionally biased region" description="Polar residues" evidence="1">
    <location>
        <begin position="771"/>
        <end position="783"/>
    </location>
</feature>
<dbReference type="Proteomes" id="UP001152797">
    <property type="component" value="Unassembled WGS sequence"/>
</dbReference>
<evidence type="ECO:0000256" key="1">
    <source>
        <dbReference type="SAM" id="MobiDB-lite"/>
    </source>
</evidence>
<feature type="region of interest" description="Disordered" evidence="1">
    <location>
        <begin position="896"/>
        <end position="937"/>
    </location>
</feature>